<gene>
    <name evidence="10 14" type="primary">rpsD</name>
    <name evidence="14" type="ORF">H8705_10250</name>
</gene>
<sequence length="208" mass="23659">MARYTGAVCRLCRRENKKLFLKGERCYTDKCAVSRRASAPGQHGKARKKVSEYGIQLRAKQQARRYYGVLESQFEKYFDMAERKSGMTGENLLRILESRLDNVVYRLGFASSRKEARQLVRHNHFTLNGKKANIPSILLKPGDVVAVAAGSKSSDKFKGVVEAFSARPVAKWLDCDKTNMTGRVIELPNREDIDLDVEEHLIVELYSK</sequence>
<comment type="subunit">
    <text evidence="8 10">Part of the 30S ribosomal subunit. Contacts protein S5. The interaction surface between S4 and S5 is involved in control of translational fidelity.</text>
</comment>
<dbReference type="SMART" id="SM00363">
    <property type="entry name" value="S4"/>
    <property type="match status" value="1"/>
</dbReference>
<dbReference type="InterPro" id="IPR001912">
    <property type="entry name" value="Ribosomal_uS4_N"/>
</dbReference>
<dbReference type="Pfam" id="PF01479">
    <property type="entry name" value="S4"/>
    <property type="match status" value="1"/>
</dbReference>
<dbReference type="FunFam" id="3.10.290.10:FF:000001">
    <property type="entry name" value="30S ribosomal protein S4"/>
    <property type="match status" value="1"/>
</dbReference>
<dbReference type="PROSITE" id="PS50889">
    <property type="entry name" value="S4"/>
    <property type="match status" value="1"/>
</dbReference>
<organism evidence="14 15">
    <name type="scientific">Youxingia wuxianensis</name>
    <dbReference type="NCBI Taxonomy" id="2763678"/>
    <lineage>
        <taxon>Bacteria</taxon>
        <taxon>Bacillati</taxon>
        <taxon>Bacillota</taxon>
        <taxon>Clostridia</taxon>
        <taxon>Eubacteriales</taxon>
        <taxon>Oscillospiraceae</taxon>
        <taxon>Youxingia</taxon>
    </lineage>
</organism>
<dbReference type="Gene3D" id="3.10.290.10">
    <property type="entry name" value="RNA-binding S4 domain"/>
    <property type="match status" value="1"/>
</dbReference>
<dbReference type="HAMAP" id="MF_01306_B">
    <property type="entry name" value="Ribosomal_uS4_B"/>
    <property type="match status" value="1"/>
</dbReference>
<feature type="domain" description="RNA-binding S4" evidence="12">
    <location>
        <begin position="98"/>
        <end position="162"/>
    </location>
</feature>
<dbReference type="Pfam" id="PF00163">
    <property type="entry name" value="Ribosomal_S4"/>
    <property type="match status" value="1"/>
</dbReference>
<evidence type="ECO:0000259" key="12">
    <source>
        <dbReference type="SMART" id="SM00363"/>
    </source>
</evidence>
<dbReference type="GO" id="GO:0019843">
    <property type="term" value="F:rRNA binding"/>
    <property type="evidence" value="ECO:0007669"/>
    <property type="project" value="UniProtKB-UniRule"/>
</dbReference>
<comment type="caution">
    <text evidence="14">The sequence shown here is derived from an EMBL/GenBank/DDBJ whole genome shotgun (WGS) entry which is preliminary data.</text>
</comment>
<evidence type="ECO:0000256" key="5">
    <source>
        <dbReference type="ARBA" id="ARBA00022884"/>
    </source>
</evidence>
<keyword evidence="7 10" id="KW-0687">Ribonucleoprotein</keyword>
<keyword evidence="6 10" id="KW-0689">Ribosomal protein</keyword>
<accession>A0A926EQN4</accession>
<protein>
    <recommendedName>
        <fullName evidence="9 10">Small ribosomal subunit protein uS4</fullName>
    </recommendedName>
</protein>
<evidence type="ECO:0000256" key="2">
    <source>
        <dbReference type="ARBA" id="ARBA00003866"/>
    </source>
</evidence>
<dbReference type="Proteomes" id="UP000623678">
    <property type="component" value="Unassembled WGS sequence"/>
</dbReference>
<evidence type="ECO:0000256" key="3">
    <source>
        <dbReference type="ARBA" id="ARBA00007465"/>
    </source>
</evidence>
<dbReference type="RefSeq" id="WP_262395678.1">
    <property type="nucleotide sequence ID" value="NZ_JACRTD010000007.1"/>
</dbReference>
<dbReference type="PANTHER" id="PTHR11831:SF4">
    <property type="entry name" value="SMALL RIBOSOMAL SUBUNIT PROTEIN US4M"/>
    <property type="match status" value="1"/>
</dbReference>
<evidence type="ECO:0000256" key="9">
    <source>
        <dbReference type="ARBA" id="ARBA00035254"/>
    </source>
</evidence>
<dbReference type="PROSITE" id="PS00632">
    <property type="entry name" value="RIBOSOMAL_S4"/>
    <property type="match status" value="1"/>
</dbReference>
<dbReference type="InterPro" id="IPR018079">
    <property type="entry name" value="Ribosomal_uS4_CS"/>
</dbReference>
<evidence type="ECO:0000256" key="11">
    <source>
        <dbReference type="RuleBase" id="RU003699"/>
    </source>
</evidence>
<evidence type="ECO:0000256" key="6">
    <source>
        <dbReference type="ARBA" id="ARBA00022980"/>
    </source>
</evidence>
<dbReference type="GO" id="GO:0015935">
    <property type="term" value="C:small ribosomal subunit"/>
    <property type="evidence" value="ECO:0007669"/>
    <property type="project" value="InterPro"/>
</dbReference>
<name>A0A926EQN4_9FIRM</name>
<proteinExistence type="inferred from homology"/>
<keyword evidence="5 10" id="KW-0694">RNA-binding</keyword>
<evidence type="ECO:0000256" key="1">
    <source>
        <dbReference type="ARBA" id="ARBA00003004"/>
    </source>
</evidence>
<dbReference type="InterPro" id="IPR022801">
    <property type="entry name" value="Ribosomal_uS4"/>
</dbReference>
<evidence type="ECO:0000259" key="13">
    <source>
        <dbReference type="SMART" id="SM01390"/>
    </source>
</evidence>
<dbReference type="NCBIfam" id="NF003717">
    <property type="entry name" value="PRK05327.1"/>
    <property type="match status" value="1"/>
</dbReference>
<reference evidence="14" key="1">
    <citation type="submission" date="2020-08" db="EMBL/GenBank/DDBJ databases">
        <title>Genome public.</title>
        <authorList>
            <person name="Liu C."/>
            <person name="Sun Q."/>
        </authorList>
    </citation>
    <scope>NUCLEOTIDE SEQUENCE</scope>
    <source>
        <strain evidence="14">NSJ-64</strain>
    </source>
</reference>
<dbReference type="InterPro" id="IPR036986">
    <property type="entry name" value="S4_RNA-bd_sf"/>
</dbReference>
<dbReference type="SUPFAM" id="SSF55174">
    <property type="entry name" value="Alpha-L RNA-binding motif"/>
    <property type="match status" value="1"/>
</dbReference>
<dbReference type="GO" id="GO:0006412">
    <property type="term" value="P:translation"/>
    <property type="evidence" value="ECO:0007669"/>
    <property type="project" value="UniProtKB-UniRule"/>
</dbReference>
<dbReference type="InterPro" id="IPR002942">
    <property type="entry name" value="S4_RNA-bd"/>
</dbReference>
<dbReference type="SMART" id="SM01390">
    <property type="entry name" value="Ribosomal_S4"/>
    <property type="match status" value="1"/>
</dbReference>
<dbReference type="AlphaFoldDB" id="A0A926EQN4"/>
<dbReference type="FunFam" id="1.10.1050.10:FF:000001">
    <property type="entry name" value="30S ribosomal protein S4"/>
    <property type="match status" value="1"/>
</dbReference>
<evidence type="ECO:0000313" key="15">
    <source>
        <dbReference type="Proteomes" id="UP000623678"/>
    </source>
</evidence>
<dbReference type="GO" id="GO:0042274">
    <property type="term" value="P:ribosomal small subunit biogenesis"/>
    <property type="evidence" value="ECO:0007669"/>
    <property type="project" value="TreeGrafter"/>
</dbReference>
<evidence type="ECO:0000256" key="4">
    <source>
        <dbReference type="ARBA" id="ARBA00022730"/>
    </source>
</evidence>
<evidence type="ECO:0000256" key="8">
    <source>
        <dbReference type="ARBA" id="ARBA00025813"/>
    </source>
</evidence>
<comment type="similarity">
    <text evidence="3 10 11">Belongs to the universal ribosomal protein uS4 family.</text>
</comment>
<evidence type="ECO:0000313" key="14">
    <source>
        <dbReference type="EMBL" id="MBC8585966.1"/>
    </source>
</evidence>
<comment type="function">
    <text evidence="1 10">With S5 and S12 plays an important role in translational accuracy.</text>
</comment>
<dbReference type="CDD" id="cd00165">
    <property type="entry name" value="S4"/>
    <property type="match status" value="1"/>
</dbReference>
<dbReference type="PANTHER" id="PTHR11831">
    <property type="entry name" value="30S 40S RIBOSOMAL PROTEIN"/>
    <property type="match status" value="1"/>
</dbReference>
<keyword evidence="15" id="KW-1185">Reference proteome</keyword>
<dbReference type="NCBIfam" id="TIGR01017">
    <property type="entry name" value="rpsD_bact"/>
    <property type="match status" value="1"/>
</dbReference>
<dbReference type="EMBL" id="JACRTD010000007">
    <property type="protein sequence ID" value="MBC8585966.1"/>
    <property type="molecule type" value="Genomic_DNA"/>
</dbReference>
<keyword evidence="4 10" id="KW-0699">rRNA-binding</keyword>
<dbReference type="InterPro" id="IPR005709">
    <property type="entry name" value="Ribosomal_uS4_bac-type"/>
</dbReference>
<feature type="domain" description="Small ribosomal subunit protein uS4 N-terminal" evidence="13">
    <location>
        <begin position="3"/>
        <end position="97"/>
    </location>
</feature>
<evidence type="ECO:0000256" key="7">
    <source>
        <dbReference type="ARBA" id="ARBA00023274"/>
    </source>
</evidence>
<comment type="function">
    <text evidence="2 10">One of the primary rRNA binding proteins, it binds directly to 16S rRNA where it nucleates assembly of the body of the 30S subunit.</text>
</comment>
<dbReference type="GO" id="GO:0003735">
    <property type="term" value="F:structural constituent of ribosome"/>
    <property type="evidence" value="ECO:0007669"/>
    <property type="project" value="InterPro"/>
</dbReference>
<dbReference type="Gene3D" id="1.10.1050.10">
    <property type="entry name" value="Ribosomal Protein S4 Delta 41, Chain A, domain 1"/>
    <property type="match status" value="1"/>
</dbReference>
<evidence type="ECO:0000256" key="10">
    <source>
        <dbReference type="HAMAP-Rule" id="MF_01306"/>
    </source>
</evidence>